<keyword evidence="3 8" id="KW-0699">rRNA-binding</keyword>
<comment type="subunit">
    <text evidence="8">Part of the ribosomal stalk of the 50S ribosomal subunit. The N-terminus interacts with L11 and the large rRNA to form the base of the stalk. The C-terminus forms an elongated spine to which L12 dimers bind in a sequential fashion forming a multimeric L10(L12)X complex.</text>
</comment>
<keyword evidence="5 8" id="KW-0689">Ribosomal protein</keyword>
<dbReference type="InterPro" id="IPR022973">
    <property type="entry name" value="Ribosomal_uL10_bac"/>
</dbReference>
<keyword evidence="4 8" id="KW-0694">RNA-binding</keyword>
<reference evidence="9" key="1">
    <citation type="submission" date="2021-02" db="EMBL/GenBank/DDBJ databases">
        <title>PHA producing bacteria isolated from coastal sediment in Guangdong, Shenzhen.</title>
        <authorList>
            <person name="Zheng W."/>
            <person name="Yu S."/>
            <person name="Huang Y."/>
        </authorList>
    </citation>
    <scope>NUCLEOTIDE SEQUENCE</scope>
    <source>
        <strain evidence="9">TN14-10</strain>
    </source>
</reference>
<dbReference type="GO" id="GO:0070180">
    <property type="term" value="F:large ribosomal subunit rRNA binding"/>
    <property type="evidence" value="ECO:0007669"/>
    <property type="project" value="UniProtKB-UniRule"/>
</dbReference>
<sequence>MAIGLEDKKAIVAEVNETATSALSLVIADARGVTVDGMTALRKEARDNAVTLRVVRNTLAKRALVGTDYECVNDALVGPSLFGFSMEDPGAAARLFKDFAKDNAAFEVKALAVSGQMLGAEQLDVLAKLPTRDQALSMLMSVMQAPVTKLVRTMNEVPGKLVRTLAAVRDQKEAAA</sequence>
<evidence type="ECO:0000256" key="1">
    <source>
        <dbReference type="ARBA" id="ARBA00002633"/>
    </source>
</evidence>
<evidence type="ECO:0000313" key="9">
    <source>
        <dbReference type="EMBL" id="MBN7799169.1"/>
    </source>
</evidence>
<evidence type="ECO:0000256" key="5">
    <source>
        <dbReference type="ARBA" id="ARBA00022980"/>
    </source>
</evidence>
<dbReference type="GO" id="GO:0006412">
    <property type="term" value="P:translation"/>
    <property type="evidence" value="ECO:0007669"/>
    <property type="project" value="UniProtKB-UniRule"/>
</dbReference>
<keyword evidence="10" id="KW-1185">Reference proteome</keyword>
<evidence type="ECO:0000256" key="7">
    <source>
        <dbReference type="ARBA" id="ARBA00035202"/>
    </source>
</evidence>
<evidence type="ECO:0000313" key="10">
    <source>
        <dbReference type="Proteomes" id="UP000664303"/>
    </source>
</evidence>
<dbReference type="Proteomes" id="UP000664303">
    <property type="component" value="Unassembled WGS sequence"/>
</dbReference>
<evidence type="ECO:0000256" key="3">
    <source>
        <dbReference type="ARBA" id="ARBA00022730"/>
    </source>
</evidence>
<dbReference type="EMBL" id="JAFKCZ010000027">
    <property type="protein sequence ID" value="MBN7799169.1"/>
    <property type="molecule type" value="Genomic_DNA"/>
</dbReference>
<proteinExistence type="inferred from homology"/>
<evidence type="ECO:0000256" key="6">
    <source>
        <dbReference type="ARBA" id="ARBA00023274"/>
    </source>
</evidence>
<name>A0A939IKV1_9GAMM</name>
<dbReference type="Gene3D" id="6.10.250.2350">
    <property type="match status" value="2"/>
</dbReference>
<dbReference type="AlphaFoldDB" id="A0A939IKV1"/>
<gene>
    <name evidence="8 9" type="primary">rplJ</name>
    <name evidence="9" type="ORF">JYP50_21405</name>
</gene>
<evidence type="ECO:0000256" key="8">
    <source>
        <dbReference type="HAMAP-Rule" id="MF_00362"/>
    </source>
</evidence>
<comment type="similarity">
    <text evidence="2 8">Belongs to the universal ribosomal protein uL10 family.</text>
</comment>
<dbReference type="FunFam" id="3.30.70.1730:FF:000001">
    <property type="entry name" value="50S ribosomal protein L10"/>
    <property type="match status" value="1"/>
</dbReference>
<comment type="function">
    <text evidence="1 8">Forms part of the ribosomal stalk, playing a central role in the interaction of the ribosome with GTP-bound translation factors.</text>
</comment>
<comment type="caution">
    <text evidence="9">The sequence shown here is derived from an EMBL/GenBank/DDBJ whole genome shotgun (WGS) entry which is preliminary data.</text>
</comment>
<dbReference type="NCBIfam" id="NF000955">
    <property type="entry name" value="PRK00099.1-1"/>
    <property type="match status" value="1"/>
</dbReference>
<dbReference type="InterPro" id="IPR043141">
    <property type="entry name" value="Ribosomal_uL10-like_sf"/>
</dbReference>
<dbReference type="GO" id="GO:1990904">
    <property type="term" value="C:ribonucleoprotein complex"/>
    <property type="evidence" value="ECO:0007669"/>
    <property type="project" value="UniProtKB-KW"/>
</dbReference>
<organism evidence="9 10">
    <name type="scientific">Parahaliea mediterranea</name>
    <dbReference type="NCBI Taxonomy" id="651086"/>
    <lineage>
        <taxon>Bacteria</taxon>
        <taxon>Pseudomonadati</taxon>
        <taxon>Pseudomonadota</taxon>
        <taxon>Gammaproteobacteria</taxon>
        <taxon>Cellvibrionales</taxon>
        <taxon>Halieaceae</taxon>
        <taxon>Parahaliea</taxon>
    </lineage>
</organism>
<dbReference type="Pfam" id="PF00466">
    <property type="entry name" value="Ribosomal_L10"/>
    <property type="match status" value="1"/>
</dbReference>
<dbReference type="Gene3D" id="3.30.70.1730">
    <property type="match status" value="1"/>
</dbReference>
<dbReference type="RefSeq" id="WP_206562614.1">
    <property type="nucleotide sequence ID" value="NZ_JAFKCZ010000027.1"/>
</dbReference>
<evidence type="ECO:0000256" key="4">
    <source>
        <dbReference type="ARBA" id="ARBA00022884"/>
    </source>
</evidence>
<dbReference type="SUPFAM" id="SSF160369">
    <property type="entry name" value="Ribosomal protein L10-like"/>
    <property type="match status" value="1"/>
</dbReference>
<keyword evidence="6 8" id="KW-0687">Ribonucleoprotein</keyword>
<dbReference type="GO" id="GO:0005840">
    <property type="term" value="C:ribosome"/>
    <property type="evidence" value="ECO:0007669"/>
    <property type="project" value="UniProtKB-KW"/>
</dbReference>
<dbReference type="CDD" id="cd05797">
    <property type="entry name" value="Ribosomal_L10"/>
    <property type="match status" value="1"/>
</dbReference>
<protein>
    <recommendedName>
        <fullName evidence="7 8">Large ribosomal subunit protein uL10</fullName>
    </recommendedName>
</protein>
<dbReference type="HAMAP" id="MF_00362">
    <property type="entry name" value="Ribosomal_uL10"/>
    <property type="match status" value="1"/>
</dbReference>
<accession>A0A939IKV1</accession>
<dbReference type="PANTHER" id="PTHR11560">
    <property type="entry name" value="39S RIBOSOMAL PROTEIN L10, MITOCHONDRIAL"/>
    <property type="match status" value="1"/>
</dbReference>
<dbReference type="InterPro" id="IPR001790">
    <property type="entry name" value="Ribosomal_uL10"/>
</dbReference>
<dbReference type="InterPro" id="IPR047865">
    <property type="entry name" value="Ribosomal_uL10_bac_type"/>
</dbReference>
<evidence type="ECO:0000256" key="2">
    <source>
        <dbReference type="ARBA" id="ARBA00008889"/>
    </source>
</evidence>